<feature type="transmembrane region" description="Helical" evidence="5">
    <location>
        <begin position="80"/>
        <end position="99"/>
    </location>
</feature>
<evidence type="ECO:0000256" key="5">
    <source>
        <dbReference type="SAM" id="Phobius"/>
    </source>
</evidence>
<keyword evidence="8" id="KW-1185">Reference proteome</keyword>
<protein>
    <recommendedName>
        <fullName evidence="6">O-antigen ligase-related domain-containing protein</fullName>
    </recommendedName>
</protein>
<keyword evidence="3 5" id="KW-1133">Transmembrane helix</keyword>
<feature type="transmembrane region" description="Helical" evidence="5">
    <location>
        <begin position="240"/>
        <end position="258"/>
    </location>
</feature>
<organism evidence="7 8">
    <name type="scientific">Actimicrobium antarcticum</name>
    <dbReference type="NCBI Taxonomy" id="1051899"/>
    <lineage>
        <taxon>Bacteria</taxon>
        <taxon>Pseudomonadati</taxon>
        <taxon>Pseudomonadota</taxon>
        <taxon>Betaproteobacteria</taxon>
        <taxon>Burkholderiales</taxon>
        <taxon>Oxalobacteraceae</taxon>
        <taxon>Actimicrobium</taxon>
    </lineage>
</organism>
<reference evidence="8" key="1">
    <citation type="journal article" date="2019" name="Int. J. Syst. Evol. Microbiol.">
        <title>The Global Catalogue of Microorganisms (GCM) 10K type strain sequencing project: providing services to taxonomists for standard genome sequencing and annotation.</title>
        <authorList>
            <consortium name="The Broad Institute Genomics Platform"/>
            <consortium name="The Broad Institute Genome Sequencing Center for Infectious Disease"/>
            <person name="Wu L."/>
            <person name="Ma J."/>
        </authorList>
    </citation>
    <scope>NUCLEOTIDE SEQUENCE [LARGE SCALE GENOMIC DNA]</scope>
    <source>
        <strain evidence="8">JCM 16673</strain>
    </source>
</reference>
<proteinExistence type="predicted"/>
<feature type="transmembrane region" description="Helical" evidence="5">
    <location>
        <begin position="50"/>
        <end position="68"/>
    </location>
</feature>
<feature type="domain" description="O-antigen ligase-related" evidence="6">
    <location>
        <begin position="204"/>
        <end position="357"/>
    </location>
</feature>
<evidence type="ECO:0000313" key="7">
    <source>
        <dbReference type="EMBL" id="GAA4025676.1"/>
    </source>
</evidence>
<evidence type="ECO:0000313" key="8">
    <source>
        <dbReference type="Proteomes" id="UP001501353"/>
    </source>
</evidence>
<evidence type="ECO:0000256" key="2">
    <source>
        <dbReference type="ARBA" id="ARBA00022692"/>
    </source>
</evidence>
<dbReference type="InterPro" id="IPR051533">
    <property type="entry name" value="WaaL-like"/>
</dbReference>
<keyword evidence="2 5" id="KW-0812">Transmembrane</keyword>
<feature type="transmembrane region" description="Helical" evidence="5">
    <location>
        <begin position="111"/>
        <end position="127"/>
    </location>
</feature>
<feature type="transmembrane region" description="Helical" evidence="5">
    <location>
        <begin position="134"/>
        <end position="155"/>
    </location>
</feature>
<dbReference type="InterPro" id="IPR007016">
    <property type="entry name" value="O-antigen_ligase-rel_domated"/>
</dbReference>
<accession>A0ABP7TFS8</accession>
<evidence type="ECO:0000256" key="1">
    <source>
        <dbReference type="ARBA" id="ARBA00004141"/>
    </source>
</evidence>
<sequence length="449" mass="49040">MTNSDANSPIDYRPPGDTQGLHGGKQLIAFNWLLFLYPASLAVNKTLHDVVSVSLLLLSLICLVRCRAILAERLQPVRKLWILALVLPICLAAAQYFLLDPPLPLRGFDDVSRYLPGIPIYLALLVTRPNFRYFLRGCLVFVLYSVALLLVHMQILGLDRGAPPNGFLAIIPQTSLTIVLAALSTWLWLDADGTWRKRIPPILLCLLGLAAPLLSVTRSGLLIAASLGIVAWLLLARRNLLVPLCGAAVAVITAVVVMSSSTLWPRQDNTVTEINQYLTRPETALTSATIRIELWRAAGKMFLSHPVLGIGNHRFPGELGTLVARKETRTSMELFTHPHNEFLRAAAEGGIVGILSLALLYGVPMAAGIAAYSSPARRIGAGVLIVLTSGFILAGLVDILLYWRETILFFSITMSLMLVALDTGWRTDNRVVIASTTDSDARESARKKT</sequence>
<keyword evidence="4 5" id="KW-0472">Membrane</keyword>
<feature type="transmembrane region" description="Helical" evidence="5">
    <location>
        <begin position="167"/>
        <end position="189"/>
    </location>
</feature>
<feature type="transmembrane region" description="Helical" evidence="5">
    <location>
        <begin position="379"/>
        <end position="400"/>
    </location>
</feature>
<comment type="subcellular location">
    <subcellularLocation>
        <location evidence="1">Membrane</location>
        <topology evidence="1">Multi-pass membrane protein</topology>
    </subcellularLocation>
</comment>
<dbReference type="EMBL" id="BAAAZE010000008">
    <property type="protein sequence ID" value="GAA4025676.1"/>
    <property type="molecule type" value="Genomic_DNA"/>
</dbReference>
<dbReference type="PANTHER" id="PTHR37422:SF13">
    <property type="entry name" value="LIPOPOLYSACCHARIDE BIOSYNTHESIS PROTEIN PA4999-RELATED"/>
    <property type="match status" value="1"/>
</dbReference>
<feature type="transmembrane region" description="Helical" evidence="5">
    <location>
        <begin position="201"/>
        <end position="234"/>
    </location>
</feature>
<dbReference type="Proteomes" id="UP001501353">
    <property type="component" value="Unassembled WGS sequence"/>
</dbReference>
<evidence type="ECO:0000256" key="3">
    <source>
        <dbReference type="ARBA" id="ARBA00022989"/>
    </source>
</evidence>
<evidence type="ECO:0000256" key="4">
    <source>
        <dbReference type="ARBA" id="ARBA00023136"/>
    </source>
</evidence>
<evidence type="ECO:0000259" key="6">
    <source>
        <dbReference type="Pfam" id="PF04932"/>
    </source>
</evidence>
<gene>
    <name evidence="7" type="ORF">GCM10022212_24410</name>
</gene>
<comment type="caution">
    <text evidence="7">The sequence shown here is derived from an EMBL/GenBank/DDBJ whole genome shotgun (WGS) entry which is preliminary data.</text>
</comment>
<feature type="transmembrane region" description="Helical" evidence="5">
    <location>
        <begin position="351"/>
        <end position="373"/>
    </location>
</feature>
<name>A0ABP7TFS8_9BURK</name>
<dbReference type="PANTHER" id="PTHR37422">
    <property type="entry name" value="TEICHURONIC ACID BIOSYNTHESIS PROTEIN TUAE"/>
    <property type="match status" value="1"/>
</dbReference>
<dbReference type="Pfam" id="PF04932">
    <property type="entry name" value="Wzy_C"/>
    <property type="match status" value="1"/>
</dbReference>